<keyword evidence="1" id="KW-1185">Reference proteome</keyword>
<evidence type="ECO:0000313" key="1">
    <source>
        <dbReference type="Proteomes" id="UP000887574"/>
    </source>
</evidence>
<organism evidence="1 2">
    <name type="scientific">Ditylenchus dipsaci</name>
    <dbReference type="NCBI Taxonomy" id="166011"/>
    <lineage>
        <taxon>Eukaryota</taxon>
        <taxon>Metazoa</taxon>
        <taxon>Ecdysozoa</taxon>
        <taxon>Nematoda</taxon>
        <taxon>Chromadorea</taxon>
        <taxon>Rhabditida</taxon>
        <taxon>Tylenchina</taxon>
        <taxon>Tylenchomorpha</taxon>
        <taxon>Sphaerularioidea</taxon>
        <taxon>Anguinidae</taxon>
        <taxon>Anguininae</taxon>
        <taxon>Ditylenchus</taxon>
    </lineage>
</organism>
<evidence type="ECO:0000313" key="2">
    <source>
        <dbReference type="WBParaSite" id="jg12282"/>
    </source>
</evidence>
<dbReference type="Proteomes" id="UP000887574">
    <property type="component" value="Unplaced"/>
</dbReference>
<dbReference type="InterPro" id="IPR012337">
    <property type="entry name" value="RNaseH-like_sf"/>
</dbReference>
<accession>A0A915CSW4</accession>
<reference evidence="2" key="1">
    <citation type="submission" date="2022-11" db="UniProtKB">
        <authorList>
            <consortium name="WormBaseParasite"/>
        </authorList>
    </citation>
    <scope>IDENTIFICATION</scope>
</reference>
<dbReference type="AlphaFoldDB" id="A0A915CSW4"/>
<dbReference type="WBParaSite" id="jg12282">
    <property type="protein sequence ID" value="jg12282"/>
    <property type="gene ID" value="jg12282"/>
</dbReference>
<sequence>MVSYFITDQGSNMLLAYGGTRRRIHASASTGRRLEDANEEEEEYRGIDICYNSDQLEEEEGDDEKSPQEDLFAKLRHIVCSAHRLQIFIKDVYEKKESAVQTCKKRIFPFATRWNYIAMVYRRLIEIHKEINEVCFELGWEEADGTPWRLTTQDLHQMRSAMTMLGPLMNFTIRLQEESSPTISLLLPKITPNELVKSLSQNIRTRFAEVWTSSLFEAASSLDYRTLPFILKEKTEAEIGKTLRKMYLTRFGSNEDVTVEDQTGAEEEVEENDLFGPGSSASWALEPAPNSLAMQIAVYFEKAKLWGMGKKRIYMELLEISRTRAMTPLRDRFFKPKHSKIR</sequence>
<proteinExistence type="predicted"/>
<name>A0A915CSW4_9BILA</name>
<dbReference type="SUPFAM" id="SSF53098">
    <property type="entry name" value="Ribonuclease H-like"/>
    <property type="match status" value="1"/>
</dbReference>
<protein>
    <submittedName>
        <fullName evidence="2">Transposase</fullName>
    </submittedName>
</protein>